<accession>A0A4U1IJS3</accession>
<comment type="caution">
    <text evidence="4">The sequence shown here is derived from an EMBL/GenBank/DDBJ whole genome shotgun (WGS) entry which is preliminary data.</text>
</comment>
<protein>
    <recommendedName>
        <fullName evidence="3">Rad50/SbcC-type AAA domain-containing protein</fullName>
    </recommendedName>
</protein>
<keyword evidence="1" id="KW-0175">Coiled coil</keyword>
<dbReference type="GO" id="GO:0006302">
    <property type="term" value="P:double-strand break repair"/>
    <property type="evidence" value="ECO:0007669"/>
    <property type="project" value="InterPro"/>
</dbReference>
<name>A0A4U1IJS3_9BACT</name>
<dbReference type="PANTHER" id="PTHR41259:SF1">
    <property type="entry name" value="DOUBLE-STRAND BREAK REPAIR RAD50 ATPASE, PUTATIVE-RELATED"/>
    <property type="match status" value="1"/>
</dbReference>
<feature type="region of interest" description="Disordered" evidence="2">
    <location>
        <begin position="1"/>
        <end position="22"/>
    </location>
</feature>
<sequence length="1268" mass="139076">MDRARRGAPPDRPARQADRGHGARAAALVSAAQGGVVSRAIRLVELRVENVGTLRGPIQLGPFAPGINVISGSNEAGKSTLVEALKIGLFERHATKNKGVMALQPHGTKHAPEVHIVLDFEGERLQVLKRFIEKPMAEVRLANGSILKAQDADDYLRNKLEGRAPKKSGLSREDMGVWGLLWVTQDESAHADPGGTLDEEVRGALAEAVGRQVGKVMGGKHGERIRARVHEELKRFYTPKTDKPTGEYKAALDRKQEADACVTQIENAVREVEELAARLQAQRARLEEAERQLPALKAEREDAQRQANALQQKEARLRAASAMVDAAEARVAARQRDAAARVVLAEEVAQLEGSVARARQNLDALEGLLATRGQEAEDAKAALRRADGEFGDRRDALDSLRQALDRAHTRSEVQRVSEGLAQAATIAFEIEEVDRARTSGGLDARSYEDIEELSGRVETLRAKLSIEGTRIQARSDGRVWIGTGKGMEVPALGSVELGPAQPGLGQAVVLAKEARSALKEALYNLGVEDVPRARERRAAREEAEREAEVLRRRIKQLAPSGLDALAVRASQRAEEHTRLEGRLGAALKAQEELDRIRADLARHTIDADVIQALRAAEKMVALARESRGAMGTELLLRANSEVTVRVGDEEPSVTLSSGETITRQVTRPTTVSIGNLAEVLLTPRGEELVRATARLENAERAFASALRVHAVESLEQAEVMAQARDAIARKKTAVEQRLAEAAPRGLDPLRTEVDRMQREAQAADTEFAAAREALIRQAEVEVVLGANSVSAPKFARLLELEEALLAREATVTTKSARLRGLSGLLAGRELVVGEPSPIEDISGGPGWTVIPGESSEWVRLEEAERALDEAFQRAQVADVSAARARWAAARDLVGKRERLVATLKLVAPDGLEALRGRKRALEAAATIEGPAGESEMPVEALRQRIEALEADLLPLEAAQASAKEHAIAAEKLERDCMHEVGELRGRWRAFEAQHERRAGELVGSRREEPDAVLEAKLEEARRELEESRSKVEYASTELAAATPELLRDEETRAQFALESHEGHLRKLRDDVSSLQALLAKAAAEGRFEDLSEAKAEQAAAAEVLVRVERQARAARILWDLTEEAYTDAQRIFLGPVLNEAAPYLNNLRPGTELRMTQDLRLDKVVRRGMEEDFGQLSGGTREQLSVIVRIALARVFAKDRRPLPLILDDTMGWTDDARFLSMVRILRDAAKELQVILLTCHGTRFDRLQPEYRVDLDELRRNAAAEMI</sequence>
<feature type="domain" description="Rad50/SbcC-type AAA" evidence="3">
    <location>
        <begin position="46"/>
        <end position="297"/>
    </location>
</feature>
<evidence type="ECO:0000313" key="5">
    <source>
        <dbReference type="Proteomes" id="UP000309215"/>
    </source>
</evidence>
<reference evidence="4 5" key="1">
    <citation type="submission" date="2019-04" db="EMBL/GenBank/DDBJ databases">
        <authorList>
            <person name="Li Y."/>
            <person name="Wang J."/>
        </authorList>
    </citation>
    <scope>NUCLEOTIDE SEQUENCE [LARGE SCALE GENOMIC DNA]</scope>
    <source>
        <strain evidence="4 5">DSM 14668</strain>
    </source>
</reference>
<dbReference type="Proteomes" id="UP000309215">
    <property type="component" value="Unassembled WGS sequence"/>
</dbReference>
<evidence type="ECO:0000256" key="1">
    <source>
        <dbReference type="SAM" id="Coils"/>
    </source>
</evidence>
<evidence type="ECO:0000259" key="3">
    <source>
        <dbReference type="Pfam" id="PF13476"/>
    </source>
</evidence>
<dbReference type="EMBL" id="SSMQ01000110">
    <property type="protein sequence ID" value="TKC94175.1"/>
    <property type="molecule type" value="Genomic_DNA"/>
</dbReference>
<dbReference type="AlphaFoldDB" id="A0A4U1IJS3"/>
<feature type="coiled-coil region" evidence="1">
    <location>
        <begin position="1010"/>
        <end position="1110"/>
    </location>
</feature>
<keyword evidence="5" id="KW-1185">Reference proteome</keyword>
<feature type="coiled-coil region" evidence="1">
    <location>
        <begin position="938"/>
        <end position="975"/>
    </location>
</feature>
<feature type="coiled-coil region" evidence="1">
    <location>
        <begin position="746"/>
        <end position="773"/>
    </location>
</feature>
<dbReference type="InterPro" id="IPR027417">
    <property type="entry name" value="P-loop_NTPase"/>
</dbReference>
<dbReference type="SUPFAM" id="SSF52540">
    <property type="entry name" value="P-loop containing nucleoside triphosphate hydrolases"/>
    <property type="match status" value="1"/>
</dbReference>
<gene>
    <name evidence="4" type="ORF">E8A74_48425</name>
</gene>
<dbReference type="OrthoDB" id="7069379at2"/>
<dbReference type="Gene3D" id="3.40.50.300">
    <property type="entry name" value="P-loop containing nucleotide triphosphate hydrolases"/>
    <property type="match status" value="2"/>
</dbReference>
<dbReference type="InterPro" id="IPR038729">
    <property type="entry name" value="Rad50/SbcC_AAA"/>
</dbReference>
<feature type="coiled-coil region" evidence="1">
    <location>
        <begin position="258"/>
        <end position="368"/>
    </location>
</feature>
<dbReference type="GO" id="GO:0016887">
    <property type="term" value="F:ATP hydrolysis activity"/>
    <property type="evidence" value="ECO:0007669"/>
    <property type="project" value="InterPro"/>
</dbReference>
<organism evidence="4 5">
    <name type="scientific">Polyangium fumosum</name>
    <dbReference type="NCBI Taxonomy" id="889272"/>
    <lineage>
        <taxon>Bacteria</taxon>
        <taxon>Pseudomonadati</taxon>
        <taxon>Myxococcota</taxon>
        <taxon>Polyangia</taxon>
        <taxon>Polyangiales</taxon>
        <taxon>Polyangiaceae</taxon>
        <taxon>Polyangium</taxon>
    </lineage>
</organism>
<dbReference type="PANTHER" id="PTHR41259">
    <property type="entry name" value="DOUBLE-STRAND BREAK REPAIR RAD50 ATPASE, PUTATIVE-RELATED"/>
    <property type="match status" value="1"/>
</dbReference>
<evidence type="ECO:0000256" key="2">
    <source>
        <dbReference type="SAM" id="MobiDB-lite"/>
    </source>
</evidence>
<feature type="compositionally biased region" description="Basic and acidic residues" evidence="2">
    <location>
        <begin position="1"/>
        <end position="21"/>
    </location>
</feature>
<proteinExistence type="predicted"/>
<evidence type="ECO:0000313" key="4">
    <source>
        <dbReference type="EMBL" id="TKC94175.1"/>
    </source>
</evidence>
<dbReference type="Pfam" id="PF13476">
    <property type="entry name" value="AAA_23"/>
    <property type="match status" value="1"/>
</dbReference>